<sequence>MPHPRLLPPGPAASLLAVLACCFLLPAPAHAALFGDNPVDLPIKEFVASPNHNNRPAGVTVDTVVIHTTEGSLGGTLSWLQNPVSQVSAHFVIAQNGDLYQMVNSRKRAWHATYYNARSIGVEMVGYAGRADTWNDANLATLASVLAWSSVEFGIELERPLGNAYGDANNTFRGTGLVGHAQIQPWNKSDPGVFFPWDRVEADARAVVAAAVPEPGTAAALLITLGCLCRGRRAA</sequence>
<reference evidence="7 8" key="1">
    <citation type="submission" date="2012-02" db="EMBL/GenBank/DDBJ databases">
        <title>Complete genome sequence of Phycisphaera mikurensis NBRC 102666.</title>
        <authorList>
            <person name="Ankai A."/>
            <person name="Hosoyama A."/>
            <person name="Terui Y."/>
            <person name="Sekine M."/>
            <person name="Fukai R."/>
            <person name="Kato Y."/>
            <person name="Nakamura S."/>
            <person name="Yamada-Narita S."/>
            <person name="Kawakoshi A."/>
            <person name="Fukunaga Y."/>
            <person name="Yamazaki S."/>
            <person name="Fujita N."/>
        </authorList>
    </citation>
    <scope>NUCLEOTIDE SEQUENCE [LARGE SCALE GENOMIC DNA]</scope>
    <source>
        <strain evidence="8">NBRC 102666 / KCTC 22515 / FYK2301M01</strain>
    </source>
</reference>
<accession>I0IFF1</accession>
<dbReference type="GO" id="GO:0009253">
    <property type="term" value="P:peptidoglycan catabolic process"/>
    <property type="evidence" value="ECO:0007669"/>
    <property type="project" value="InterPro"/>
</dbReference>
<comment type="catalytic activity">
    <reaction evidence="1">
        <text>Hydrolyzes the link between N-acetylmuramoyl residues and L-amino acid residues in certain cell-wall glycopeptides.</text>
        <dbReference type="EC" id="3.5.1.28"/>
    </reaction>
</comment>
<dbReference type="GO" id="GO:0008745">
    <property type="term" value="F:N-acetylmuramoyl-L-alanine amidase activity"/>
    <property type="evidence" value="ECO:0007669"/>
    <property type="project" value="UniProtKB-EC"/>
</dbReference>
<dbReference type="eggNOG" id="COG3023">
    <property type="taxonomic scope" value="Bacteria"/>
</dbReference>
<dbReference type="PROSITE" id="PS51257">
    <property type="entry name" value="PROKAR_LIPOPROTEIN"/>
    <property type="match status" value="1"/>
</dbReference>
<protein>
    <recommendedName>
        <fullName evidence="2">N-acetylmuramoyl-L-alanine amidase</fullName>
        <ecNumber evidence="2">3.5.1.28</ecNumber>
    </recommendedName>
</protein>
<evidence type="ECO:0000256" key="4">
    <source>
        <dbReference type="ARBA" id="ARBA00023316"/>
    </source>
</evidence>
<dbReference type="GO" id="GO:0009254">
    <property type="term" value="P:peptidoglycan turnover"/>
    <property type="evidence" value="ECO:0007669"/>
    <property type="project" value="TreeGrafter"/>
</dbReference>
<dbReference type="Pfam" id="PF01510">
    <property type="entry name" value="Amidase_2"/>
    <property type="match status" value="1"/>
</dbReference>
<dbReference type="OrthoDB" id="265910at2"/>
<dbReference type="PANTHER" id="PTHR30417">
    <property type="entry name" value="N-ACETYLMURAMOYL-L-ALANINE AMIDASE AMID"/>
    <property type="match status" value="1"/>
</dbReference>
<feature type="chain" id="PRO_5003629176" description="N-acetylmuramoyl-L-alanine amidase" evidence="5">
    <location>
        <begin position="32"/>
        <end position="235"/>
    </location>
</feature>
<feature type="domain" description="N-acetylmuramoyl-L-alanine amidase" evidence="6">
    <location>
        <begin position="49"/>
        <end position="192"/>
    </location>
</feature>
<dbReference type="SMART" id="SM00644">
    <property type="entry name" value="Ami_2"/>
    <property type="match status" value="1"/>
</dbReference>
<evidence type="ECO:0000313" key="7">
    <source>
        <dbReference type="EMBL" id="BAM03989.1"/>
    </source>
</evidence>
<keyword evidence="3 7" id="KW-0378">Hydrolase</keyword>
<evidence type="ECO:0000256" key="3">
    <source>
        <dbReference type="ARBA" id="ARBA00022801"/>
    </source>
</evidence>
<keyword evidence="4" id="KW-0961">Cell wall biogenesis/degradation</keyword>
<dbReference type="STRING" id="1142394.PSMK_18300"/>
<gene>
    <name evidence="7" type="ordered locus">PSMK_18300</name>
</gene>
<dbReference type="EMBL" id="AP012338">
    <property type="protein sequence ID" value="BAM03989.1"/>
    <property type="molecule type" value="Genomic_DNA"/>
</dbReference>
<keyword evidence="8" id="KW-1185">Reference proteome</keyword>
<evidence type="ECO:0000256" key="2">
    <source>
        <dbReference type="ARBA" id="ARBA00011901"/>
    </source>
</evidence>
<feature type="signal peptide" evidence="5">
    <location>
        <begin position="1"/>
        <end position="31"/>
    </location>
</feature>
<dbReference type="AlphaFoldDB" id="I0IFF1"/>
<evidence type="ECO:0000256" key="1">
    <source>
        <dbReference type="ARBA" id="ARBA00001561"/>
    </source>
</evidence>
<dbReference type="KEGG" id="phm:PSMK_18300"/>
<dbReference type="RefSeq" id="WP_014437207.1">
    <property type="nucleotide sequence ID" value="NC_017080.1"/>
</dbReference>
<evidence type="ECO:0000256" key="5">
    <source>
        <dbReference type="SAM" id="SignalP"/>
    </source>
</evidence>
<dbReference type="InterPro" id="IPR002502">
    <property type="entry name" value="Amidase_domain"/>
</dbReference>
<dbReference type="Gene3D" id="3.40.80.10">
    <property type="entry name" value="Peptidoglycan recognition protein-like"/>
    <property type="match status" value="1"/>
</dbReference>
<dbReference type="PANTHER" id="PTHR30417:SF1">
    <property type="entry name" value="N-ACETYLMURAMOYL-L-ALANINE AMIDASE AMID"/>
    <property type="match status" value="1"/>
</dbReference>
<dbReference type="GO" id="GO:0071555">
    <property type="term" value="P:cell wall organization"/>
    <property type="evidence" value="ECO:0007669"/>
    <property type="project" value="UniProtKB-KW"/>
</dbReference>
<organism evidence="7 8">
    <name type="scientific">Phycisphaera mikurensis (strain NBRC 102666 / KCTC 22515 / FYK2301M01)</name>
    <dbReference type="NCBI Taxonomy" id="1142394"/>
    <lineage>
        <taxon>Bacteria</taxon>
        <taxon>Pseudomonadati</taxon>
        <taxon>Planctomycetota</taxon>
        <taxon>Phycisphaerae</taxon>
        <taxon>Phycisphaerales</taxon>
        <taxon>Phycisphaeraceae</taxon>
        <taxon>Phycisphaera</taxon>
    </lineage>
</organism>
<evidence type="ECO:0000313" key="8">
    <source>
        <dbReference type="Proteomes" id="UP000007881"/>
    </source>
</evidence>
<dbReference type="InterPro" id="IPR036505">
    <property type="entry name" value="Amidase/PGRP_sf"/>
</dbReference>
<dbReference type="SUPFAM" id="SSF55846">
    <property type="entry name" value="N-acetylmuramoyl-L-alanine amidase-like"/>
    <property type="match status" value="1"/>
</dbReference>
<evidence type="ECO:0000259" key="6">
    <source>
        <dbReference type="SMART" id="SM00644"/>
    </source>
</evidence>
<dbReference type="EC" id="3.5.1.28" evidence="2"/>
<dbReference type="CDD" id="cd06583">
    <property type="entry name" value="PGRP"/>
    <property type="match status" value="1"/>
</dbReference>
<proteinExistence type="predicted"/>
<dbReference type="HOGENOM" id="CLU_1179345_0_0_0"/>
<dbReference type="InterPro" id="IPR051206">
    <property type="entry name" value="NAMLAA_amidase_2"/>
</dbReference>
<dbReference type="Proteomes" id="UP000007881">
    <property type="component" value="Chromosome"/>
</dbReference>
<name>I0IFF1_PHYMF</name>
<keyword evidence="5" id="KW-0732">Signal</keyword>